<sequence length="234" mass="27569">MLLEKTEQIIKDLNNLKILQDSSSQSKRFSKRVDKLKDITRFLENLVSIVELFRKQKIEVDVKNILAYPDSLFEKLKVKWKADGKSIIEPDDFFTKIKLNNIQNEIQEKLESQWKEFISEKRPSINISQLNVLKNIPDFKIVVIELKEKLEIINELKEKFPNKDADFELILSTTKEMTNLWEKLSSKDIPEPMMEFLKKAGSFDGVKLSEITPEILKWLNDNNLTHLCQVRFKK</sequence>
<gene>
    <name evidence="1" type="ORF">MNB_SV-12-1227</name>
</gene>
<dbReference type="AlphaFoldDB" id="A0A1W1CI53"/>
<dbReference type="EMBL" id="FPHE01000142">
    <property type="protein sequence ID" value="SFV65469.1"/>
    <property type="molecule type" value="Genomic_DNA"/>
</dbReference>
<reference evidence="1" key="1">
    <citation type="submission" date="2016-10" db="EMBL/GenBank/DDBJ databases">
        <authorList>
            <person name="de Groot N.N."/>
        </authorList>
    </citation>
    <scope>NUCLEOTIDE SEQUENCE</scope>
</reference>
<organism evidence="1">
    <name type="scientific">hydrothermal vent metagenome</name>
    <dbReference type="NCBI Taxonomy" id="652676"/>
    <lineage>
        <taxon>unclassified sequences</taxon>
        <taxon>metagenomes</taxon>
        <taxon>ecological metagenomes</taxon>
    </lineage>
</organism>
<accession>A0A1W1CI53</accession>
<proteinExistence type="predicted"/>
<evidence type="ECO:0000313" key="1">
    <source>
        <dbReference type="EMBL" id="SFV65469.1"/>
    </source>
</evidence>
<protein>
    <submittedName>
        <fullName evidence="1">Uncharacterized protein</fullName>
    </submittedName>
</protein>
<name>A0A1W1CI53_9ZZZZ</name>